<dbReference type="EMBL" id="FQYQ01000005">
    <property type="protein sequence ID" value="SHI76624.1"/>
    <property type="molecule type" value="Genomic_DNA"/>
</dbReference>
<dbReference type="RefSeq" id="WP_072913628.1">
    <property type="nucleotide sequence ID" value="NZ_FQYQ01000005.1"/>
</dbReference>
<dbReference type="OrthoDB" id="9769481at2"/>
<proteinExistence type="predicted"/>
<dbReference type="Pfam" id="PF11187">
    <property type="entry name" value="Mbeg1-like"/>
    <property type="match status" value="1"/>
</dbReference>
<gene>
    <name evidence="1" type="ORF">SAMN02745725_01029</name>
</gene>
<accession>A0A1M6DTQ0</accession>
<sequence length="340" mass="37930">MGTIKDYINWRGDLEFWQDGFNVVDNLVLSCVSYVDMDGIFDGDAPKVLSIKEVSDIYFEKIYDEDSFRDGSILKDSPITLKAISQTSRYKDVRIRNYVNLIDTSRTLQFAAMEFLLPDGTSYICFRGTDDTVVGWKEDFMLAIKETEAEKEAVEYINRIAKDNDRLLRVGGHSKGGHLSVFAAAKCNKDIQQRILTVYSNDGPGFMDKVASSKTIKDILPKIISIVPEETIVGLLMTPVCEPIVVKSNAVAVLQHNIATWCVEGKTLVTVENISKAAVMADKWIKDSIAKMTEDEMDNFVEELFSIFEAAGALTLTDFKKGGLKSLKAISQTVKAGKRK</sequence>
<organism evidence="1 2">
    <name type="scientific">Pseudobutyrivibrio xylanivorans DSM 14809</name>
    <dbReference type="NCBI Taxonomy" id="1123012"/>
    <lineage>
        <taxon>Bacteria</taxon>
        <taxon>Bacillati</taxon>
        <taxon>Bacillota</taxon>
        <taxon>Clostridia</taxon>
        <taxon>Lachnospirales</taxon>
        <taxon>Lachnospiraceae</taxon>
        <taxon>Pseudobutyrivibrio</taxon>
    </lineage>
</organism>
<protein>
    <recommendedName>
        <fullName evidence="3">DUF2974 domain-containing protein</fullName>
    </recommendedName>
</protein>
<reference evidence="1 2" key="1">
    <citation type="submission" date="2016-11" db="EMBL/GenBank/DDBJ databases">
        <authorList>
            <person name="Jaros S."/>
            <person name="Januszkiewicz K."/>
            <person name="Wedrychowicz H."/>
        </authorList>
    </citation>
    <scope>NUCLEOTIDE SEQUENCE [LARGE SCALE GENOMIC DNA]</scope>
    <source>
        <strain evidence="1 2">DSM 14809</strain>
    </source>
</reference>
<evidence type="ECO:0008006" key="3">
    <source>
        <dbReference type="Google" id="ProtNLM"/>
    </source>
</evidence>
<dbReference type="SUPFAM" id="SSF53474">
    <property type="entry name" value="alpha/beta-Hydrolases"/>
    <property type="match status" value="1"/>
</dbReference>
<evidence type="ECO:0000313" key="1">
    <source>
        <dbReference type="EMBL" id="SHI76624.1"/>
    </source>
</evidence>
<dbReference type="AlphaFoldDB" id="A0A1M6DTQ0"/>
<keyword evidence="2" id="KW-1185">Reference proteome</keyword>
<dbReference type="Proteomes" id="UP000184185">
    <property type="component" value="Unassembled WGS sequence"/>
</dbReference>
<evidence type="ECO:0000313" key="2">
    <source>
        <dbReference type="Proteomes" id="UP000184185"/>
    </source>
</evidence>
<name>A0A1M6DTQ0_PSEXY</name>
<dbReference type="InterPro" id="IPR024499">
    <property type="entry name" value="Mbeg1-like"/>
</dbReference>
<dbReference type="InterPro" id="IPR029058">
    <property type="entry name" value="AB_hydrolase_fold"/>
</dbReference>